<keyword evidence="2" id="KW-0731">Sigma factor</keyword>
<evidence type="ECO:0000256" key="1">
    <source>
        <dbReference type="ARBA" id="ARBA00023015"/>
    </source>
</evidence>
<reference evidence="4 5" key="1">
    <citation type="submission" date="2019-03" db="EMBL/GenBank/DDBJ databases">
        <title>Genomic Encyclopedia of Archaeal and Bacterial Type Strains, Phase II (KMG-II): from individual species to whole genera.</title>
        <authorList>
            <person name="Goeker M."/>
        </authorList>
    </citation>
    <scope>NUCLEOTIDE SEQUENCE [LARGE SCALE GENOMIC DNA]</scope>
    <source>
        <strain evidence="4 5">ATCC 25309</strain>
    </source>
</reference>
<comment type="caution">
    <text evidence="4">The sequence shown here is derived from an EMBL/GenBank/DDBJ whole genome shotgun (WGS) entry which is preliminary data.</text>
</comment>
<protein>
    <submittedName>
        <fullName evidence="4">RNA polymerase sigma-70 factor (ECF subfamily)</fullName>
    </submittedName>
</protein>
<sequence>MSILPPHDGFPETSLTLVGRLCSTDASLRNEAIRLVARRYWLPLYDFSRRTGMNEHASADAVQNFFQHILTHAEGFSTYDGEQGRLRTWIITIFRHRLSNSIAHQQTQVRGGGVEHVTLDFDLAESEYLQHAAEDLDNPERAFDRGFARQLWQQVLDTLRSAYIYRQRLSVYETLSPLILSEMKDQTLSSAELVKKAGLVSLADLKVSLHRLRKEAAHEFQRLVQQTVEGDNWQEEVRYLLHLVG</sequence>
<dbReference type="InterPro" id="IPR039425">
    <property type="entry name" value="RNA_pol_sigma-70-like"/>
</dbReference>
<dbReference type="InterPro" id="IPR013325">
    <property type="entry name" value="RNA_pol_sigma_r2"/>
</dbReference>
<name>A0A4V6Q592_9BACT</name>
<organism evidence="4 5">
    <name type="scientific">Prosthecobacter fusiformis</name>
    <dbReference type="NCBI Taxonomy" id="48464"/>
    <lineage>
        <taxon>Bacteria</taxon>
        <taxon>Pseudomonadati</taxon>
        <taxon>Verrucomicrobiota</taxon>
        <taxon>Verrucomicrobiia</taxon>
        <taxon>Verrucomicrobiales</taxon>
        <taxon>Verrucomicrobiaceae</taxon>
        <taxon>Prosthecobacter</taxon>
    </lineage>
</organism>
<dbReference type="Proteomes" id="UP000295662">
    <property type="component" value="Unassembled WGS sequence"/>
</dbReference>
<gene>
    <name evidence="4" type="ORF">EI77_03759</name>
</gene>
<dbReference type="AlphaFoldDB" id="A0A4V6Q592"/>
<dbReference type="RefSeq" id="WP_133796769.1">
    <property type="nucleotide sequence ID" value="NZ_SOCA01000009.1"/>
</dbReference>
<keyword evidence="5" id="KW-1185">Reference proteome</keyword>
<dbReference type="GO" id="GO:0006352">
    <property type="term" value="P:DNA-templated transcription initiation"/>
    <property type="evidence" value="ECO:0007669"/>
    <property type="project" value="InterPro"/>
</dbReference>
<evidence type="ECO:0000256" key="3">
    <source>
        <dbReference type="ARBA" id="ARBA00023163"/>
    </source>
</evidence>
<dbReference type="SUPFAM" id="SSF88946">
    <property type="entry name" value="Sigma2 domain of RNA polymerase sigma factors"/>
    <property type="match status" value="1"/>
</dbReference>
<dbReference type="PANTHER" id="PTHR43133:SF51">
    <property type="entry name" value="RNA POLYMERASE SIGMA FACTOR"/>
    <property type="match status" value="1"/>
</dbReference>
<accession>A0A4V6Q592</accession>
<evidence type="ECO:0000313" key="4">
    <source>
        <dbReference type="EMBL" id="TDU66023.1"/>
    </source>
</evidence>
<dbReference type="EMBL" id="SOCA01000009">
    <property type="protein sequence ID" value="TDU66023.1"/>
    <property type="molecule type" value="Genomic_DNA"/>
</dbReference>
<dbReference type="PANTHER" id="PTHR43133">
    <property type="entry name" value="RNA POLYMERASE ECF-TYPE SIGMA FACTO"/>
    <property type="match status" value="1"/>
</dbReference>
<dbReference type="Gene3D" id="1.10.1740.10">
    <property type="match status" value="1"/>
</dbReference>
<dbReference type="OrthoDB" id="189260at2"/>
<proteinExistence type="predicted"/>
<evidence type="ECO:0000313" key="5">
    <source>
        <dbReference type="Proteomes" id="UP000295662"/>
    </source>
</evidence>
<dbReference type="GO" id="GO:0016987">
    <property type="term" value="F:sigma factor activity"/>
    <property type="evidence" value="ECO:0007669"/>
    <property type="project" value="UniProtKB-KW"/>
</dbReference>
<evidence type="ECO:0000256" key="2">
    <source>
        <dbReference type="ARBA" id="ARBA00023082"/>
    </source>
</evidence>
<keyword evidence="3" id="KW-0804">Transcription</keyword>
<keyword evidence="1" id="KW-0805">Transcription regulation</keyword>